<feature type="transmembrane region" description="Helical" evidence="1">
    <location>
        <begin position="65"/>
        <end position="91"/>
    </location>
</feature>
<evidence type="ECO:0000313" key="2">
    <source>
        <dbReference type="EMBL" id="AIT60594.1"/>
    </source>
</evidence>
<keyword evidence="1" id="KW-1133">Transmembrane helix</keyword>
<name>A0A097IEQ5_9CORY</name>
<accession>A0A097IEQ5</accession>
<protein>
    <submittedName>
        <fullName evidence="2">Membrane protein</fullName>
    </submittedName>
</protein>
<dbReference type="InterPro" id="IPR021315">
    <property type="entry name" value="Gap/Sap"/>
</dbReference>
<dbReference type="OrthoDB" id="4375110at2"/>
<evidence type="ECO:0000313" key="3">
    <source>
        <dbReference type="Proteomes" id="UP000029914"/>
    </source>
</evidence>
<dbReference type="KEGG" id="cdo:CDOO_04515"/>
<dbReference type="Pfam" id="PF11139">
    <property type="entry name" value="SfLAP"/>
    <property type="match status" value="1"/>
</dbReference>
<keyword evidence="1" id="KW-0812">Transmembrane</keyword>
<dbReference type="Proteomes" id="UP000029914">
    <property type="component" value="Chromosome"/>
</dbReference>
<keyword evidence="3" id="KW-1185">Reference proteome</keyword>
<feature type="transmembrane region" description="Helical" evidence="1">
    <location>
        <begin position="197"/>
        <end position="216"/>
    </location>
</feature>
<reference evidence="2 3" key="1">
    <citation type="submission" date="2013-09" db="EMBL/GenBank/DDBJ databases">
        <title>Complete genome sequence of Corynebacterium doosanense CAU 212(T) (=DSM 45436(T)), isolated from activated sludge.</title>
        <authorList>
            <person name="Schaffert L."/>
            <person name="Albersmeier A."/>
            <person name="Kalinowski J."/>
            <person name="Ruckert C."/>
        </authorList>
    </citation>
    <scope>NUCLEOTIDE SEQUENCE [LARGE SCALE GENOMIC DNA]</scope>
    <source>
        <strain evidence="2 3">CAU 212</strain>
    </source>
</reference>
<proteinExistence type="predicted"/>
<organism evidence="2 3">
    <name type="scientific">Corynebacterium doosanense CAU 212 = DSM 45436</name>
    <dbReference type="NCBI Taxonomy" id="558173"/>
    <lineage>
        <taxon>Bacteria</taxon>
        <taxon>Bacillati</taxon>
        <taxon>Actinomycetota</taxon>
        <taxon>Actinomycetes</taxon>
        <taxon>Mycobacteriales</taxon>
        <taxon>Corynebacteriaceae</taxon>
        <taxon>Corynebacterium</taxon>
    </lineage>
</organism>
<feature type="transmembrane region" description="Helical" evidence="1">
    <location>
        <begin position="6"/>
        <end position="28"/>
    </location>
</feature>
<keyword evidence="1" id="KW-0472">Membrane</keyword>
<dbReference type="STRING" id="558173.CDOO_04515"/>
<dbReference type="eggNOG" id="ENOG5031VSH">
    <property type="taxonomic scope" value="Bacteria"/>
</dbReference>
<sequence length="218" mass="23575">MFLAVSYAFADSVNALLIGVIVAIGILLPRGKYRWVAPLLIFGDWLGVFLLALLVMFAFEGMQEFVQAALASPIFGIVLIAVGLVTAVTTWRSKPGGDSKIINAMLSFLREPTVWTVLAGFVLGVVQSLTSVPFYGGIAVLAAGDFSQWARYGGMFWYASIALSLPIAVAVFVGLVRRKPDSRLGRWFAWAREHTLEVSRAGGYLVAVLLVVLGVLHL</sequence>
<dbReference type="HOGENOM" id="CLU_1248900_0_0_11"/>
<evidence type="ECO:0000256" key="1">
    <source>
        <dbReference type="SAM" id="Phobius"/>
    </source>
</evidence>
<feature type="transmembrane region" description="Helical" evidence="1">
    <location>
        <begin position="35"/>
        <end position="59"/>
    </location>
</feature>
<feature type="transmembrane region" description="Helical" evidence="1">
    <location>
        <begin position="155"/>
        <end position="176"/>
    </location>
</feature>
<gene>
    <name evidence="2" type="ORF">CDOO_04515</name>
</gene>
<dbReference type="AlphaFoldDB" id="A0A097IEQ5"/>
<feature type="transmembrane region" description="Helical" evidence="1">
    <location>
        <begin position="112"/>
        <end position="135"/>
    </location>
</feature>
<dbReference type="EMBL" id="CP006764">
    <property type="protein sequence ID" value="AIT60594.1"/>
    <property type="molecule type" value="Genomic_DNA"/>
</dbReference>